<organism evidence="1 2">
    <name type="scientific">Trifolium medium</name>
    <dbReference type="NCBI Taxonomy" id="97028"/>
    <lineage>
        <taxon>Eukaryota</taxon>
        <taxon>Viridiplantae</taxon>
        <taxon>Streptophyta</taxon>
        <taxon>Embryophyta</taxon>
        <taxon>Tracheophyta</taxon>
        <taxon>Spermatophyta</taxon>
        <taxon>Magnoliopsida</taxon>
        <taxon>eudicotyledons</taxon>
        <taxon>Gunneridae</taxon>
        <taxon>Pentapetalae</taxon>
        <taxon>rosids</taxon>
        <taxon>fabids</taxon>
        <taxon>Fabales</taxon>
        <taxon>Fabaceae</taxon>
        <taxon>Papilionoideae</taxon>
        <taxon>50 kb inversion clade</taxon>
        <taxon>NPAAA clade</taxon>
        <taxon>Hologalegina</taxon>
        <taxon>IRL clade</taxon>
        <taxon>Trifolieae</taxon>
        <taxon>Trifolium</taxon>
    </lineage>
</organism>
<feature type="non-terminal residue" evidence="1">
    <location>
        <position position="1"/>
    </location>
</feature>
<sequence length="54" mass="5983">RSKEAYKADIKSRFGHFDIASPVKQLKACARQIPKCGSGVRGPSANARRMHRSL</sequence>
<protein>
    <submittedName>
        <fullName evidence="1">Uncharacterized protein</fullName>
    </submittedName>
</protein>
<comment type="caution">
    <text evidence="1">The sequence shown here is derived from an EMBL/GenBank/DDBJ whole genome shotgun (WGS) entry which is preliminary data.</text>
</comment>
<dbReference type="Proteomes" id="UP000265520">
    <property type="component" value="Unassembled WGS sequence"/>
</dbReference>
<evidence type="ECO:0000313" key="2">
    <source>
        <dbReference type="Proteomes" id="UP000265520"/>
    </source>
</evidence>
<evidence type="ECO:0000313" key="1">
    <source>
        <dbReference type="EMBL" id="MCI68294.1"/>
    </source>
</evidence>
<keyword evidence="2" id="KW-1185">Reference proteome</keyword>
<accession>A0A392U681</accession>
<name>A0A392U681_9FABA</name>
<proteinExistence type="predicted"/>
<dbReference type="AlphaFoldDB" id="A0A392U681"/>
<dbReference type="EMBL" id="LXQA010734032">
    <property type="protein sequence ID" value="MCI68294.1"/>
    <property type="molecule type" value="Genomic_DNA"/>
</dbReference>
<reference evidence="1 2" key="1">
    <citation type="journal article" date="2018" name="Front. Plant Sci.">
        <title>Red Clover (Trifolium pratense) and Zigzag Clover (T. medium) - A Picture of Genomic Similarities and Differences.</title>
        <authorList>
            <person name="Dluhosova J."/>
            <person name="Istvanek J."/>
            <person name="Nedelnik J."/>
            <person name="Repkova J."/>
        </authorList>
    </citation>
    <scope>NUCLEOTIDE SEQUENCE [LARGE SCALE GENOMIC DNA]</scope>
    <source>
        <strain evidence="2">cv. 10/8</strain>
        <tissue evidence="1">Leaf</tissue>
    </source>
</reference>